<evidence type="ECO:0000313" key="4">
    <source>
        <dbReference type="Proteomes" id="UP000195437"/>
    </source>
</evidence>
<name>A0A1Y0IU28_9BACL</name>
<evidence type="ECO:0000256" key="1">
    <source>
        <dbReference type="SAM" id="Coils"/>
    </source>
</evidence>
<accession>A0A1Y0IU28</accession>
<organism evidence="3 4">
    <name type="scientific">Tumebacillus avium</name>
    <dbReference type="NCBI Taxonomy" id="1903704"/>
    <lineage>
        <taxon>Bacteria</taxon>
        <taxon>Bacillati</taxon>
        <taxon>Bacillota</taxon>
        <taxon>Bacilli</taxon>
        <taxon>Bacillales</taxon>
        <taxon>Alicyclobacillaceae</taxon>
        <taxon>Tumebacillus</taxon>
    </lineage>
</organism>
<evidence type="ECO:0000259" key="2">
    <source>
        <dbReference type="Pfam" id="PF13304"/>
    </source>
</evidence>
<dbReference type="EMBL" id="CP021434">
    <property type="protein sequence ID" value="ARU63850.1"/>
    <property type="molecule type" value="Genomic_DNA"/>
</dbReference>
<dbReference type="KEGG" id="tum:CBW65_09485"/>
<dbReference type="InterPro" id="IPR051396">
    <property type="entry name" value="Bact_Antivir_Def_Nuclease"/>
</dbReference>
<reference evidence="4" key="1">
    <citation type="submission" date="2017-05" db="EMBL/GenBank/DDBJ databases">
        <authorList>
            <person name="Sung H."/>
        </authorList>
    </citation>
    <scope>NUCLEOTIDE SEQUENCE [LARGE SCALE GENOMIC DNA]</scope>
    <source>
        <strain evidence="4">AR23208</strain>
    </source>
</reference>
<feature type="domain" description="ATPase AAA-type core" evidence="2">
    <location>
        <begin position="40"/>
        <end position="122"/>
    </location>
</feature>
<dbReference type="InterPro" id="IPR003959">
    <property type="entry name" value="ATPase_AAA_core"/>
</dbReference>
<sequence>MPKPWQPKDHFYFSIENDREEFWSFFKLYKKSYGFQPYLTFDWQDMSSGEKALLNIYSRFYHVHHRCQDNLIVLIDEGELYLHPQWQKELVKNLVEFLPQVYRKEGGKRRIQVILTSNSPFVASDLPSFNVIFLNKAANKLLVMDGLEEHNQTFASNINTLLANSFFMKDGVIGSFAKYKINRVIQMLVKGSDQTVSDNRDEIKNTIHIIGEPLIKNKLLQMLEDRLKIKLVSLDDEIAELKQRIMALEEAKQHDSN</sequence>
<evidence type="ECO:0000313" key="3">
    <source>
        <dbReference type="EMBL" id="ARU63850.1"/>
    </source>
</evidence>
<gene>
    <name evidence="3" type="ORF">CBW65_09485</name>
</gene>
<dbReference type="PANTHER" id="PTHR43581">
    <property type="entry name" value="ATP/GTP PHOSPHATASE"/>
    <property type="match status" value="1"/>
</dbReference>
<keyword evidence="1" id="KW-0175">Coiled coil</keyword>
<dbReference type="SUPFAM" id="SSF52540">
    <property type="entry name" value="P-loop containing nucleoside triphosphate hydrolases"/>
    <property type="match status" value="1"/>
</dbReference>
<dbReference type="OrthoDB" id="9801813at2"/>
<dbReference type="GO" id="GO:0016887">
    <property type="term" value="F:ATP hydrolysis activity"/>
    <property type="evidence" value="ECO:0007669"/>
    <property type="project" value="InterPro"/>
</dbReference>
<protein>
    <recommendedName>
        <fullName evidence="2">ATPase AAA-type core domain-containing protein</fullName>
    </recommendedName>
</protein>
<dbReference type="Pfam" id="PF13304">
    <property type="entry name" value="AAA_21"/>
    <property type="match status" value="1"/>
</dbReference>
<dbReference type="PANTHER" id="PTHR43581:SF2">
    <property type="entry name" value="EXCINUCLEASE ATPASE SUBUNIT"/>
    <property type="match status" value="1"/>
</dbReference>
<keyword evidence="4" id="KW-1185">Reference proteome</keyword>
<feature type="coiled-coil region" evidence="1">
    <location>
        <begin position="224"/>
        <end position="251"/>
    </location>
</feature>
<dbReference type="Proteomes" id="UP000195437">
    <property type="component" value="Chromosome"/>
</dbReference>
<dbReference type="InterPro" id="IPR027417">
    <property type="entry name" value="P-loop_NTPase"/>
</dbReference>
<dbReference type="Gene3D" id="3.40.50.300">
    <property type="entry name" value="P-loop containing nucleotide triphosphate hydrolases"/>
    <property type="match status" value="1"/>
</dbReference>
<dbReference type="AlphaFoldDB" id="A0A1Y0IU28"/>
<proteinExistence type="predicted"/>
<dbReference type="GO" id="GO:0005524">
    <property type="term" value="F:ATP binding"/>
    <property type="evidence" value="ECO:0007669"/>
    <property type="project" value="InterPro"/>
</dbReference>